<keyword evidence="2" id="KW-0408">Iron</keyword>
<dbReference type="PANTHER" id="PTHR46696">
    <property type="entry name" value="P450, PUTATIVE (EUROFUNG)-RELATED"/>
    <property type="match status" value="1"/>
</dbReference>
<dbReference type="SUPFAM" id="SSF53448">
    <property type="entry name" value="Nucleotide-diphospho-sugar transferases"/>
    <property type="match status" value="1"/>
</dbReference>
<evidence type="ECO:0000313" key="5">
    <source>
        <dbReference type="Proteomes" id="UP000265419"/>
    </source>
</evidence>
<dbReference type="CDD" id="cd00302">
    <property type="entry name" value="cytochrome_P450"/>
    <property type="match status" value="1"/>
</dbReference>
<proteinExistence type="inferred from homology"/>
<dbReference type="PANTHER" id="PTHR46696:SF1">
    <property type="entry name" value="CYTOCHROME P450 YJIB-RELATED"/>
    <property type="match status" value="1"/>
</dbReference>
<dbReference type="AlphaFoldDB" id="A0A399JDU3"/>
<dbReference type="PROSITE" id="PS00086">
    <property type="entry name" value="CYTOCHROME_P450"/>
    <property type="match status" value="1"/>
</dbReference>
<dbReference type="Gene3D" id="3.90.550.10">
    <property type="entry name" value="Spore Coat Polysaccharide Biosynthesis Protein SpsA, Chain A"/>
    <property type="match status" value="1"/>
</dbReference>
<evidence type="ECO:0000313" key="4">
    <source>
        <dbReference type="EMBL" id="RII43743.1"/>
    </source>
</evidence>
<gene>
    <name evidence="4" type="ORF">DWB68_00470</name>
</gene>
<comment type="caution">
    <text evidence="4">The sequence shown here is derived from an EMBL/GenBank/DDBJ whole genome shotgun (WGS) entry which is preliminary data.</text>
</comment>
<dbReference type="GO" id="GO:0020037">
    <property type="term" value="F:heme binding"/>
    <property type="evidence" value="ECO:0007669"/>
    <property type="project" value="InterPro"/>
</dbReference>
<dbReference type="SUPFAM" id="SSF48264">
    <property type="entry name" value="Cytochrome P450"/>
    <property type="match status" value="1"/>
</dbReference>
<dbReference type="InterPro" id="IPR001173">
    <property type="entry name" value="Glyco_trans_2-like"/>
</dbReference>
<sequence length="661" mass="71187">MSARLGIAVPVLNERAWILPTLEALRDQEDPDFDVVFVDNNSTDGSAAFIEETAAAWGMTRWRVIHEAQKGTGAAADTGLRACIEGGATILGRTDADCLPRQDWTAALRRCLAPVEEGGLGLGLVGGSLLPRRDEGLSKATIGALMGAVAVAEAFGQVRPGNRSTQYQGPYMMAAGCNVGITSELYLAAGGFARTRIEDLHEDRALVNAVRRLTPNYARRRDVVVFGSSRRVKAWGLAKTLRWYKDHSYRPNHVDIRDPESDRAINLAERREDQGGLELAQRRDRAVMKAAHPVAFPLLDALPGRFTRLPKVGTFVKDPALLREVFLDQTRFAKTGPGSPSDLWTPILGPDVLINMDGPEHAALRRKIGPLFTPASVSAIVEDSLTATTAVLRERLASGERVDLVQHAKHAASVVIARLVGVSTDVVGDDFFRQAARVTGYVSLTRRGLTERQQADARAVMDSLRATAADAYRADGDTVPARLRRLGLSEEDATGVVAVLIVTGTETLVSFLPRMSALLIDSGWLPRLADDQASADAAINETLRVTAPTPVTLRRVAADTSLGGKRLRAGERVVLGTYWATSPFAPFNPSAAAGDLKRLWFGAGAHFCLGAPLAMAQAHLLLGALAAVPELRIVEREAARGVLIPAYARLIVQRRGGEDRG</sequence>
<dbReference type="Pfam" id="PF00067">
    <property type="entry name" value="p450"/>
    <property type="match status" value="1"/>
</dbReference>
<dbReference type="Gene3D" id="1.10.630.10">
    <property type="entry name" value="Cytochrome P450"/>
    <property type="match status" value="1"/>
</dbReference>
<dbReference type="InterPro" id="IPR029044">
    <property type="entry name" value="Nucleotide-diphossugar_trans"/>
</dbReference>
<reference evidence="4 5" key="1">
    <citation type="submission" date="2018-07" db="EMBL/GenBank/DDBJ databases">
        <title>Arthrobacter sp. nov., isolated from raw cow's milk with high bacterial count.</title>
        <authorList>
            <person name="Hahne J."/>
            <person name="Isele D."/>
            <person name="Lipski A."/>
        </authorList>
    </citation>
    <scope>NUCLEOTIDE SEQUENCE [LARGE SCALE GENOMIC DNA]</scope>
    <source>
        <strain evidence="4 5">JZ R-35</strain>
    </source>
</reference>
<dbReference type="RefSeq" id="WP_119423170.1">
    <property type="nucleotide sequence ID" value="NZ_QQXK01000001.1"/>
</dbReference>
<keyword evidence="2" id="KW-0560">Oxidoreductase</keyword>
<dbReference type="InterPro" id="IPR001128">
    <property type="entry name" value="Cyt_P450"/>
</dbReference>
<dbReference type="InterPro" id="IPR036396">
    <property type="entry name" value="Cyt_P450_sf"/>
</dbReference>
<keyword evidence="2" id="KW-0349">Heme</keyword>
<dbReference type="InterPro" id="IPR002397">
    <property type="entry name" value="Cyt_P450_B"/>
</dbReference>
<dbReference type="Proteomes" id="UP000265419">
    <property type="component" value="Unassembled WGS sequence"/>
</dbReference>
<accession>A0A399JDU3</accession>
<keyword evidence="2" id="KW-0479">Metal-binding</keyword>
<keyword evidence="5" id="KW-1185">Reference proteome</keyword>
<evidence type="ECO:0000256" key="2">
    <source>
        <dbReference type="RuleBase" id="RU000461"/>
    </source>
</evidence>
<dbReference type="EMBL" id="QQXK01000001">
    <property type="protein sequence ID" value="RII43743.1"/>
    <property type="molecule type" value="Genomic_DNA"/>
</dbReference>
<dbReference type="InterPro" id="IPR017972">
    <property type="entry name" value="Cyt_P450_CS"/>
</dbReference>
<dbReference type="Pfam" id="PF00535">
    <property type="entry name" value="Glycos_transf_2"/>
    <property type="match status" value="1"/>
</dbReference>
<dbReference type="GO" id="GO:0016705">
    <property type="term" value="F:oxidoreductase activity, acting on paired donors, with incorporation or reduction of molecular oxygen"/>
    <property type="evidence" value="ECO:0007669"/>
    <property type="project" value="InterPro"/>
</dbReference>
<feature type="domain" description="Glycosyltransferase 2-like" evidence="3">
    <location>
        <begin position="7"/>
        <end position="105"/>
    </location>
</feature>
<dbReference type="GO" id="GO:0005506">
    <property type="term" value="F:iron ion binding"/>
    <property type="evidence" value="ECO:0007669"/>
    <property type="project" value="InterPro"/>
</dbReference>
<evidence type="ECO:0000256" key="1">
    <source>
        <dbReference type="ARBA" id="ARBA00010617"/>
    </source>
</evidence>
<organism evidence="4 5">
    <name type="scientific">Galactobacter valiniphilus</name>
    <dbReference type="NCBI Taxonomy" id="2676122"/>
    <lineage>
        <taxon>Bacteria</taxon>
        <taxon>Bacillati</taxon>
        <taxon>Actinomycetota</taxon>
        <taxon>Actinomycetes</taxon>
        <taxon>Micrococcales</taxon>
        <taxon>Micrococcaceae</taxon>
        <taxon>Galactobacter</taxon>
    </lineage>
</organism>
<evidence type="ECO:0000259" key="3">
    <source>
        <dbReference type="Pfam" id="PF00535"/>
    </source>
</evidence>
<dbReference type="GO" id="GO:0004497">
    <property type="term" value="F:monooxygenase activity"/>
    <property type="evidence" value="ECO:0007669"/>
    <property type="project" value="UniProtKB-KW"/>
</dbReference>
<name>A0A399JDU3_9MICC</name>
<dbReference type="CDD" id="cd00761">
    <property type="entry name" value="Glyco_tranf_GTA_type"/>
    <property type="match status" value="1"/>
</dbReference>
<comment type="similarity">
    <text evidence="1 2">Belongs to the cytochrome P450 family.</text>
</comment>
<protein>
    <submittedName>
        <fullName evidence="4">Cytochrome P450</fullName>
    </submittedName>
</protein>
<dbReference type="PRINTS" id="PR00359">
    <property type="entry name" value="BP450"/>
</dbReference>
<keyword evidence="2" id="KW-0503">Monooxygenase</keyword>